<comment type="cofactor">
    <cofactor evidence="3">
        <name>Zn(2+)</name>
        <dbReference type="ChEBI" id="CHEBI:29105"/>
    </cofactor>
    <text evidence="3">Binds 1 divalent metal cation per subunit.</text>
</comment>
<feature type="region of interest" description="Disordered" evidence="4">
    <location>
        <begin position="1"/>
        <end position="41"/>
    </location>
</feature>
<feature type="binding site" evidence="3">
    <location>
        <position position="52"/>
    </location>
    <ligand>
        <name>a divalent metal cation</name>
        <dbReference type="ChEBI" id="CHEBI:60240"/>
    </ligand>
</feature>
<dbReference type="PANTHER" id="PTHR10907">
    <property type="entry name" value="REGUCALCIN"/>
    <property type="match status" value="1"/>
</dbReference>
<evidence type="ECO:0000259" key="5">
    <source>
        <dbReference type="Pfam" id="PF08450"/>
    </source>
</evidence>
<feature type="binding site" evidence="3">
    <location>
        <position position="153"/>
    </location>
    <ligand>
        <name>substrate</name>
    </ligand>
</feature>
<dbReference type="Proteomes" id="UP000215043">
    <property type="component" value="Chromosome"/>
</dbReference>
<dbReference type="Pfam" id="PF08450">
    <property type="entry name" value="SGL"/>
    <property type="match status" value="1"/>
</dbReference>
<feature type="binding site" evidence="3">
    <location>
        <position position="135"/>
    </location>
    <ligand>
        <name>substrate</name>
    </ligand>
</feature>
<sequence>MRREGGGVRTAGDHPPSPEEPSAKGSVGLHSESTVANHRAEQVTENCAEHGEGPVWDETTGQLHWVDMLAGDLLTMAPGGVVGRTKVGTVAAVARPVVGGGLVLALERGFALLRPGRQTPESLPELWNDPSVRMNDGGCDALGRFYAGSMAYDESPGRGTLWRLDGELRAEPVLEGVTISNGLAWTPDGATAYYVDTPTRRVDRFDVAPESGELHGRRPAVRVPEELGAPDGLTLDAEGCLWVALWQGGAVHRYSPDGELLTRVELPTPQVTACAFGGPALDTLYITTSRQGIEEREDPHAGALFRFTPGVRGNRVHPFRPEEDV</sequence>
<organism evidence="6 7">
    <name type="scientific">Actinopolyspora erythraea</name>
    <dbReference type="NCBI Taxonomy" id="414996"/>
    <lineage>
        <taxon>Bacteria</taxon>
        <taxon>Bacillati</taxon>
        <taxon>Actinomycetota</taxon>
        <taxon>Actinomycetes</taxon>
        <taxon>Actinopolysporales</taxon>
        <taxon>Actinopolysporaceae</taxon>
        <taxon>Actinopolyspora</taxon>
    </lineage>
</organism>
<dbReference type="PANTHER" id="PTHR10907:SF47">
    <property type="entry name" value="REGUCALCIN"/>
    <property type="match status" value="1"/>
</dbReference>
<evidence type="ECO:0000256" key="2">
    <source>
        <dbReference type="PIRSR" id="PIRSR605511-1"/>
    </source>
</evidence>
<keyword evidence="3" id="KW-0479">Metal-binding</keyword>
<feature type="binding site" evidence="3">
    <location>
        <position position="133"/>
    </location>
    <ligand>
        <name>substrate</name>
    </ligand>
</feature>
<dbReference type="SUPFAM" id="SSF63829">
    <property type="entry name" value="Calcium-dependent phosphotriesterase"/>
    <property type="match status" value="1"/>
</dbReference>
<dbReference type="PRINTS" id="PR01790">
    <property type="entry name" value="SMP30FAMILY"/>
</dbReference>
<dbReference type="GO" id="GO:0004341">
    <property type="term" value="F:gluconolactonase activity"/>
    <property type="evidence" value="ECO:0007669"/>
    <property type="project" value="TreeGrafter"/>
</dbReference>
<dbReference type="Gene3D" id="2.120.10.30">
    <property type="entry name" value="TolB, C-terminal domain"/>
    <property type="match status" value="1"/>
</dbReference>
<dbReference type="InterPro" id="IPR011042">
    <property type="entry name" value="6-blade_b-propeller_TolB-like"/>
</dbReference>
<comment type="similarity">
    <text evidence="1">Belongs to the SMP-30/CGR1 family.</text>
</comment>
<dbReference type="InterPro" id="IPR005511">
    <property type="entry name" value="SMP-30"/>
</dbReference>
<evidence type="ECO:0000256" key="4">
    <source>
        <dbReference type="SAM" id="MobiDB-lite"/>
    </source>
</evidence>
<evidence type="ECO:0000313" key="6">
    <source>
        <dbReference type="EMBL" id="ASU77528.1"/>
    </source>
</evidence>
<proteinExistence type="inferred from homology"/>
<dbReference type="AlphaFoldDB" id="A0A223RNT3"/>
<dbReference type="EMBL" id="CP022752">
    <property type="protein sequence ID" value="ASU77528.1"/>
    <property type="molecule type" value="Genomic_DNA"/>
</dbReference>
<gene>
    <name evidence="6" type="ORF">CDG81_03520</name>
</gene>
<dbReference type="KEGG" id="aey:CDG81_03520"/>
<keyword evidence="3" id="KW-0862">Zinc</keyword>
<dbReference type="InterPro" id="IPR013658">
    <property type="entry name" value="SGL"/>
</dbReference>
<feature type="binding site" evidence="3">
    <location>
        <position position="231"/>
    </location>
    <ligand>
        <name>a divalent metal cation</name>
        <dbReference type="ChEBI" id="CHEBI:60240"/>
    </ligand>
</feature>
<evidence type="ECO:0000256" key="3">
    <source>
        <dbReference type="PIRSR" id="PIRSR605511-2"/>
    </source>
</evidence>
<name>A0A223RNT3_9ACTN</name>
<evidence type="ECO:0000256" key="1">
    <source>
        <dbReference type="ARBA" id="ARBA00008853"/>
    </source>
</evidence>
<dbReference type="GO" id="GO:0019853">
    <property type="term" value="P:L-ascorbic acid biosynthetic process"/>
    <property type="evidence" value="ECO:0007669"/>
    <property type="project" value="TreeGrafter"/>
</dbReference>
<feature type="active site" description="Proton donor/acceptor" evidence="2">
    <location>
        <position position="231"/>
    </location>
</feature>
<dbReference type="OrthoDB" id="2633250at2"/>
<dbReference type="GO" id="GO:0005509">
    <property type="term" value="F:calcium ion binding"/>
    <property type="evidence" value="ECO:0007669"/>
    <property type="project" value="TreeGrafter"/>
</dbReference>
<reference evidence="6 7" key="1">
    <citation type="submission" date="2017-08" db="EMBL/GenBank/DDBJ databases">
        <title>The complete genome sequence of moderately halophilic actinomycete Actinopolyspora erythraea YIM 90600, the producer of novel erythromycin, novel actinopolysporins A-C and tubercidin.</title>
        <authorList>
            <person name="Yin M."/>
            <person name="Tang S."/>
        </authorList>
    </citation>
    <scope>NUCLEOTIDE SEQUENCE [LARGE SCALE GENOMIC DNA]</scope>
    <source>
        <strain evidence="6 7">YIM 90600</strain>
    </source>
</reference>
<feature type="binding site" evidence="3">
    <location>
        <position position="181"/>
    </location>
    <ligand>
        <name>a divalent metal cation</name>
        <dbReference type="ChEBI" id="CHEBI:60240"/>
    </ligand>
</feature>
<protein>
    <submittedName>
        <fullName evidence="6">Gluconolactonase</fullName>
    </submittedName>
</protein>
<feature type="domain" description="SMP-30/Gluconolactonase/LRE-like region" evidence="5">
    <location>
        <begin position="51"/>
        <end position="289"/>
    </location>
</feature>
<accession>A0A223RNT3</accession>
<evidence type="ECO:0000313" key="7">
    <source>
        <dbReference type="Proteomes" id="UP000215043"/>
    </source>
</evidence>